<feature type="signal peptide" evidence="1">
    <location>
        <begin position="1"/>
        <end position="23"/>
    </location>
</feature>
<evidence type="ECO:0000313" key="2">
    <source>
        <dbReference type="EMBL" id="ORX52237.1"/>
    </source>
</evidence>
<evidence type="ECO:0000313" key="3">
    <source>
        <dbReference type="Proteomes" id="UP000193719"/>
    </source>
</evidence>
<reference evidence="2 3" key="2">
    <citation type="submission" date="2016-08" db="EMBL/GenBank/DDBJ databases">
        <title>Pervasive Adenine N6-methylation of Active Genes in Fungi.</title>
        <authorList>
            <consortium name="DOE Joint Genome Institute"/>
            <person name="Mondo S.J."/>
            <person name="Dannebaum R.O."/>
            <person name="Kuo R.C."/>
            <person name="Labutti K."/>
            <person name="Haridas S."/>
            <person name="Kuo A."/>
            <person name="Salamov A."/>
            <person name="Ahrendt S.R."/>
            <person name="Lipzen A."/>
            <person name="Sullivan W."/>
            <person name="Andreopoulos W.B."/>
            <person name="Clum A."/>
            <person name="Lindquist E."/>
            <person name="Daum C."/>
            <person name="Ramamoorthy G.K."/>
            <person name="Gryganskyi A."/>
            <person name="Culley D."/>
            <person name="Magnuson J.K."/>
            <person name="James T.Y."/>
            <person name="O'Malley M.A."/>
            <person name="Stajich J.E."/>
            <person name="Spatafora J.W."/>
            <person name="Visel A."/>
            <person name="Grigoriev I.V."/>
        </authorList>
    </citation>
    <scope>NUCLEOTIDE SEQUENCE [LARGE SCALE GENOMIC DNA]</scope>
    <source>
        <strain evidence="3">finn</strain>
    </source>
</reference>
<keyword evidence="1" id="KW-0732">Signal</keyword>
<dbReference type="AlphaFoldDB" id="A0A1Y1VBV2"/>
<proteinExistence type="predicted"/>
<protein>
    <submittedName>
        <fullName evidence="2">Uncharacterized protein</fullName>
    </submittedName>
</protein>
<gene>
    <name evidence="2" type="ORF">BCR36DRAFT_411679</name>
</gene>
<organism evidence="2 3">
    <name type="scientific">Piromyces finnis</name>
    <dbReference type="NCBI Taxonomy" id="1754191"/>
    <lineage>
        <taxon>Eukaryota</taxon>
        <taxon>Fungi</taxon>
        <taxon>Fungi incertae sedis</taxon>
        <taxon>Chytridiomycota</taxon>
        <taxon>Chytridiomycota incertae sedis</taxon>
        <taxon>Neocallimastigomycetes</taxon>
        <taxon>Neocallimastigales</taxon>
        <taxon>Neocallimastigaceae</taxon>
        <taxon>Piromyces</taxon>
    </lineage>
</organism>
<name>A0A1Y1VBV2_9FUNG</name>
<feature type="chain" id="PRO_5012869713" evidence="1">
    <location>
        <begin position="24"/>
        <end position="234"/>
    </location>
</feature>
<dbReference type="EMBL" id="MCFH01000016">
    <property type="protein sequence ID" value="ORX52237.1"/>
    <property type="molecule type" value="Genomic_DNA"/>
</dbReference>
<keyword evidence="3" id="KW-1185">Reference proteome</keyword>
<dbReference type="OrthoDB" id="2145641at2759"/>
<reference evidence="2 3" key="1">
    <citation type="submission" date="2016-08" db="EMBL/GenBank/DDBJ databases">
        <title>Genomes of anaerobic fungi encode conserved fungal cellulosomes for biomass hydrolysis.</title>
        <authorList>
            <consortium name="DOE Joint Genome Institute"/>
            <person name="Haitjema C.H."/>
            <person name="Gilmore S.P."/>
            <person name="Henske J.K."/>
            <person name="Solomon K.V."/>
            <person name="De Groot R."/>
            <person name="Kuo A."/>
            <person name="Mondo S.J."/>
            <person name="Salamov A.A."/>
            <person name="Labutti K."/>
            <person name="Zhao Z."/>
            <person name="Chiniquy J."/>
            <person name="Barry K."/>
            <person name="Brewer H.M."/>
            <person name="Purvine S.O."/>
            <person name="Wright A.T."/>
            <person name="Boxma B."/>
            <person name="Van Alen T."/>
            <person name="Hackstein J.H."/>
            <person name="Baker S.E."/>
            <person name="Grigoriev I.V."/>
            <person name="O'Malley M.A."/>
        </authorList>
    </citation>
    <scope>NUCLEOTIDE SEQUENCE [LARGE SCALE GENOMIC DNA]</scope>
    <source>
        <strain evidence="3">finn</strain>
    </source>
</reference>
<evidence type="ECO:0000256" key="1">
    <source>
        <dbReference type="SAM" id="SignalP"/>
    </source>
</evidence>
<dbReference type="Proteomes" id="UP000193719">
    <property type="component" value="Unassembled WGS sequence"/>
</dbReference>
<accession>A0A1Y1VBV2</accession>
<sequence>MKFSMKFSMKFILHLISSSYVLGSILSSKVGVEDLITSVSGYEGSQGCVDELSRVKNCILTATKENIIVSCNNYNTNTCQSFYKNPMNLLSSCSSNNFVNALVNSSVNLIIRDLKIKCQKDETGNECPLSEIELNIEESSNTDILNAINNSCKSKICRENTLEFLEYTSEINGKASNLLQSSITQITGAGTISEESLNSVLQDQSNNNNEIKSYIDILKSNNCSYSFREINFNN</sequence>
<comment type="caution">
    <text evidence="2">The sequence shown here is derived from an EMBL/GenBank/DDBJ whole genome shotgun (WGS) entry which is preliminary data.</text>
</comment>